<comment type="caution">
    <text evidence="2">The sequence shown here is derived from an EMBL/GenBank/DDBJ whole genome shotgun (WGS) entry which is preliminary data.</text>
</comment>
<protein>
    <recommendedName>
        <fullName evidence="1">Reverse transcriptase zinc-binding domain-containing protein</fullName>
    </recommendedName>
</protein>
<organism evidence="2">
    <name type="scientific">Sesamum calycinum</name>
    <dbReference type="NCBI Taxonomy" id="2727403"/>
    <lineage>
        <taxon>Eukaryota</taxon>
        <taxon>Viridiplantae</taxon>
        <taxon>Streptophyta</taxon>
        <taxon>Embryophyta</taxon>
        <taxon>Tracheophyta</taxon>
        <taxon>Spermatophyta</taxon>
        <taxon>Magnoliopsida</taxon>
        <taxon>eudicotyledons</taxon>
        <taxon>Gunneridae</taxon>
        <taxon>Pentapetalae</taxon>
        <taxon>asterids</taxon>
        <taxon>lamiids</taxon>
        <taxon>Lamiales</taxon>
        <taxon>Pedaliaceae</taxon>
        <taxon>Sesamum</taxon>
    </lineage>
</organism>
<evidence type="ECO:0000259" key="1">
    <source>
        <dbReference type="Pfam" id="PF13966"/>
    </source>
</evidence>
<proteinExistence type="predicted"/>
<reference evidence="2" key="2">
    <citation type="journal article" date="2024" name="Plant">
        <title>Genomic evolution and insights into agronomic trait innovations of Sesamum species.</title>
        <authorList>
            <person name="Miao H."/>
            <person name="Wang L."/>
            <person name="Qu L."/>
            <person name="Liu H."/>
            <person name="Sun Y."/>
            <person name="Le M."/>
            <person name="Wang Q."/>
            <person name="Wei S."/>
            <person name="Zheng Y."/>
            <person name="Lin W."/>
            <person name="Duan Y."/>
            <person name="Cao H."/>
            <person name="Xiong S."/>
            <person name="Wang X."/>
            <person name="Wei L."/>
            <person name="Li C."/>
            <person name="Ma Q."/>
            <person name="Ju M."/>
            <person name="Zhao R."/>
            <person name="Li G."/>
            <person name="Mu C."/>
            <person name="Tian Q."/>
            <person name="Mei H."/>
            <person name="Zhang T."/>
            <person name="Gao T."/>
            <person name="Zhang H."/>
        </authorList>
    </citation>
    <scope>NUCLEOTIDE SEQUENCE</scope>
    <source>
        <strain evidence="2">KEN8</strain>
    </source>
</reference>
<dbReference type="EMBL" id="JACGWM010000009">
    <property type="protein sequence ID" value="KAL0352135.1"/>
    <property type="molecule type" value="Genomic_DNA"/>
</dbReference>
<reference evidence="2" key="1">
    <citation type="submission" date="2020-06" db="EMBL/GenBank/DDBJ databases">
        <authorList>
            <person name="Li T."/>
            <person name="Hu X."/>
            <person name="Zhang T."/>
            <person name="Song X."/>
            <person name="Zhang H."/>
            <person name="Dai N."/>
            <person name="Sheng W."/>
            <person name="Hou X."/>
            <person name="Wei L."/>
        </authorList>
    </citation>
    <scope>NUCLEOTIDE SEQUENCE</scope>
    <source>
        <strain evidence="2">KEN8</strain>
        <tissue evidence="2">Leaf</tissue>
    </source>
</reference>
<sequence>MKEAYARCRQVDTDCILSIRLKAKGTTNKLVWHFDCNGLFSVKSAYKLATTATDPRPSSTNMSFSLDGAASWRSVWGSLVVPKVQLFTWRSCANAIPTLENLRRKGVDVDGGCPNCAEEAEDLHHALHSSSFARLVWELSKIPLARITWTNNIIERWFRHVRNKLDEQEPELFLIMCWALWKNRNKKLFDGHATQAYEVISMARWFLWILVKQTVQLEAIR</sequence>
<accession>A0AAW2PAB9</accession>
<dbReference type="InterPro" id="IPR026960">
    <property type="entry name" value="RVT-Znf"/>
</dbReference>
<dbReference type="Pfam" id="PF13966">
    <property type="entry name" value="zf-RVT"/>
    <property type="match status" value="1"/>
</dbReference>
<dbReference type="AlphaFoldDB" id="A0AAW2PAB9"/>
<gene>
    <name evidence="2" type="ORF">Scaly_1602200</name>
</gene>
<name>A0AAW2PAB9_9LAMI</name>
<evidence type="ECO:0000313" key="2">
    <source>
        <dbReference type="EMBL" id="KAL0352135.1"/>
    </source>
</evidence>
<feature type="domain" description="Reverse transcriptase zinc-binding" evidence="1">
    <location>
        <begin position="40"/>
        <end position="137"/>
    </location>
</feature>